<evidence type="ECO:0008006" key="3">
    <source>
        <dbReference type="Google" id="ProtNLM"/>
    </source>
</evidence>
<proteinExistence type="predicted"/>
<comment type="caution">
    <text evidence="1">The sequence shown here is derived from an EMBL/GenBank/DDBJ whole genome shotgun (WGS) entry which is preliminary data.</text>
</comment>
<dbReference type="EMBL" id="JABGBN010000003">
    <property type="protein sequence ID" value="NOL51611.1"/>
    <property type="molecule type" value="Genomic_DNA"/>
</dbReference>
<evidence type="ECO:0000313" key="2">
    <source>
        <dbReference type="Proteomes" id="UP000537862"/>
    </source>
</evidence>
<sequence>MRGQCMLIPSGDNNHKHLFTVVIDPVTLPQTGSIPVVILVNFTSIRDDVPYDDACVVQAGEHPFIQHKSYVNYRCAREDNIAHINSLLDKGVFVKKEPCSQTLLEKIIAGALKSKRISRQFKQIIQDSIKTPT</sequence>
<protein>
    <recommendedName>
        <fullName evidence="3">PemK-like protein</fullName>
    </recommendedName>
</protein>
<gene>
    <name evidence="1" type="ORF">HKX39_05405</name>
</gene>
<accession>A0A849P4Q2</accession>
<evidence type="ECO:0000313" key="1">
    <source>
        <dbReference type="EMBL" id="NOL51611.1"/>
    </source>
</evidence>
<dbReference type="Proteomes" id="UP000537862">
    <property type="component" value="Unassembled WGS sequence"/>
</dbReference>
<name>A0A849P4Q2_9BURK</name>
<dbReference type="RefSeq" id="WP_171680314.1">
    <property type="nucleotide sequence ID" value="NZ_JABGBN010000003.1"/>
</dbReference>
<organism evidence="1 2">
    <name type="scientific">Pelistega suis</name>
    <dbReference type="NCBI Taxonomy" id="1631957"/>
    <lineage>
        <taxon>Bacteria</taxon>
        <taxon>Pseudomonadati</taxon>
        <taxon>Pseudomonadota</taxon>
        <taxon>Betaproteobacteria</taxon>
        <taxon>Burkholderiales</taxon>
        <taxon>Alcaligenaceae</taxon>
        <taxon>Pelistega</taxon>
    </lineage>
</organism>
<dbReference type="AlphaFoldDB" id="A0A849P4Q2"/>
<reference evidence="1 2" key="1">
    <citation type="submission" date="2020-05" db="EMBL/GenBank/DDBJ databases">
        <authorList>
            <person name="Niu N."/>
        </authorList>
    </citation>
    <scope>NUCLEOTIDE SEQUENCE [LARGE SCALE GENOMIC DNA]</scope>
    <source>
        <strain evidence="1 2">3340-03</strain>
    </source>
</reference>
<keyword evidence="2" id="KW-1185">Reference proteome</keyword>